<evidence type="ECO:0000256" key="1">
    <source>
        <dbReference type="SAM" id="Phobius"/>
    </source>
</evidence>
<feature type="transmembrane region" description="Helical" evidence="1">
    <location>
        <begin position="49"/>
        <end position="72"/>
    </location>
</feature>
<keyword evidence="1" id="KW-0472">Membrane</keyword>
<dbReference type="InterPro" id="IPR018729">
    <property type="entry name" value="DUF2269_transmembrane"/>
</dbReference>
<gene>
    <name evidence="2" type="ORF">C882_2631</name>
</gene>
<feature type="transmembrane region" description="Helical" evidence="1">
    <location>
        <begin position="6"/>
        <end position="28"/>
    </location>
</feature>
<dbReference type="AlphaFoldDB" id="K9H4R3"/>
<reference evidence="2 3" key="1">
    <citation type="journal article" date="2013" name="Genome Announc.">
        <title>Draft Genome Sequence of an Alphaproteobacterium, Caenispirillum salinarum AK4(T), Isolated from a Solar Saltern.</title>
        <authorList>
            <person name="Khatri I."/>
            <person name="Singh A."/>
            <person name="Korpole S."/>
            <person name="Pinnaka A.K."/>
            <person name="Subramanian S."/>
        </authorList>
    </citation>
    <scope>NUCLEOTIDE SEQUENCE [LARGE SCALE GENOMIC DNA]</scope>
    <source>
        <strain evidence="2 3">AK4</strain>
    </source>
</reference>
<organism evidence="2 3">
    <name type="scientific">Caenispirillum salinarum AK4</name>
    <dbReference type="NCBI Taxonomy" id="1238182"/>
    <lineage>
        <taxon>Bacteria</taxon>
        <taxon>Pseudomonadati</taxon>
        <taxon>Pseudomonadota</taxon>
        <taxon>Alphaproteobacteria</taxon>
        <taxon>Rhodospirillales</taxon>
        <taxon>Novispirillaceae</taxon>
        <taxon>Caenispirillum</taxon>
    </lineage>
</organism>
<dbReference type="Proteomes" id="UP000009881">
    <property type="component" value="Unassembled WGS sequence"/>
</dbReference>
<feature type="transmembrane region" description="Helical" evidence="1">
    <location>
        <begin position="136"/>
        <end position="155"/>
    </location>
</feature>
<dbReference type="STRING" id="1238182.C882_2631"/>
<dbReference type="eggNOG" id="ENOG5032VYM">
    <property type="taxonomic scope" value="Bacteria"/>
</dbReference>
<feature type="transmembrane region" description="Helical" evidence="1">
    <location>
        <begin position="161"/>
        <end position="181"/>
    </location>
</feature>
<dbReference type="Pfam" id="PF10027">
    <property type="entry name" value="DUF2269"/>
    <property type="match status" value="1"/>
</dbReference>
<evidence type="ECO:0008006" key="4">
    <source>
        <dbReference type="Google" id="ProtNLM"/>
    </source>
</evidence>
<feature type="transmembrane region" description="Helical" evidence="1">
    <location>
        <begin position="84"/>
        <end position="108"/>
    </location>
</feature>
<dbReference type="EMBL" id="ANHY01000003">
    <property type="protein sequence ID" value="EKV32552.1"/>
    <property type="molecule type" value="Genomic_DNA"/>
</dbReference>
<keyword evidence="3" id="KW-1185">Reference proteome</keyword>
<evidence type="ECO:0000313" key="3">
    <source>
        <dbReference type="Proteomes" id="UP000009881"/>
    </source>
</evidence>
<keyword evidence="1" id="KW-1133">Transmembrane helix</keyword>
<sequence>MTAFDLARFGHLVGVMVMFAGLAGVFVCDLRGRRAATMDAARDSAALVALFYDGLVVPGAVLLGAAGTWMIWDVYGWDGLYGQPWLLAMVTLFALEFVEGNTITRLAFLKLNRLTREAGPEPGAALRQARESRLNVFTHFLDMPILLVIIGLGVFRPMEWAPILIAVAGAAGMAAVLTVAVPRLVPWRTGAPGPQVRSRA</sequence>
<comment type="caution">
    <text evidence="2">The sequence shown here is derived from an EMBL/GenBank/DDBJ whole genome shotgun (WGS) entry which is preliminary data.</text>
</comment>
<protein>
    <recommendedName>
        <fullName evidence="4">Transmembrane protein</fullName>
    </recommendedName>
</protein>
<proteinExistence type="predicted"/>
<keyword evidence="1" id="KW-0812">Transmembrane</keyword>
<dbReference type="RefSeq" id="WP_009539040.1">
    <property type="nucleotide sequence ID" value="NZ_ANHY01000003.1"/>
</dbReference>
<accession>K9H4R3</accession>
<evidence type="ECO:0000313" key="2">
    <source>
        <dbReference type="EMBL" id="EKV32552.1"/>
    </source>
</evidence>
<name>K9H4R3_9PROT</name>
<dbReference type="OrthoDB" id="7363240at2"/>